<sequence>MELPEREETNELLCVIVRKNGAVECLPNGKIKQGDKLPMKNDWYSVGGMGCQVAGHAYTPNLGFTWHLFLTEIGP</sequence>
<keyword evidence="2" id="KW-1185">Reference proteome</keyword>
<organism evidence="1 2">
    <name type="scientific">Tardiphaga robiniae</name>
    <dbReference type="NCBI Taxonomy" id="943830"/>
    <lineage>
        <taxon>Bacteria</taxon>
        <taxon>Pseudomonadati</taxon>
        <taxon>Pseudomonadota</taxon>
        <taxon>Alphaproteobacteria</taxon>
        <taxon>Hyphomicrobiales</taxon>
        <taxon>Nitrobacteraceae</taxon>
        <taxon>Tardiphaga</taxon>
    </lineage>
</organism>
<dbReference type="RefSeq" id="WP_068738816.1">
    <property type="nucleotide sequence ID" value="NZ_LVYV01000056.1"/>
</dbReference>
<proteinExistence type="predicted"/>
<dbReference type="EMBL" id="LVYV01000056">
    <property type="protein sequence ID" value="KZD20448.1"/>
    <property type="molecule type" value="Genomic_DNA"/>
</dbReference>
<dbReference type="AlphaFoldDB" id="A0A163X5P6"/>
<evidence type="ECO:0000313" key="1">
    <source>
        <dbReference type="EMBL" id="KZD20448.1"/>
    </source>
</evidence>
<reference evidence="1 2" key="1">
    <citation type="submission" date="2016-03" db="EMBL/GenBank/DDBJ databases">
        <title>Microsymbionts genomes from the relict species Vavilovia formosa (Stev.) Fed.</title>
        <authorList>
            <person name="Kopat V."/>
            <person name="Chirak E."/>
            <person name="Kimeklis A."/>
            <person name="Andronov E."/>
        </authorList>
    </citation>
    <scope>NUCLEOTIDE SEQUENCE [LARGE SCALE GENOMIC DNA]</scope>
    <source>
        <strain evidence="1 2">Vaf07</strain>
    </source>
</reference>
<comment type="caution">
    <text evidence="1">The sequence shown here is derived from an EMBL/GenBank/DDBJ whole genome shotgun (WGS) entry which is preliminary data.</text>
</comment>
<accession>A0A163X5P6</accession>
<gene>
    <name evidence="1" type="ORF">A4A58_19690</name>
</gene>
<name>A0A163X5P6_9BRAD</name>
<dbReference type="Proteomes" id="UP000076574">
    <property type="component" value="Unassembled WGS sequence"/>
</dbReference>
<protein>
    <submittedName>
        <fullName evidence="1">Uncharacterized protein</fullName>
    </submittedName>
</protein>
<evidence type="ECO:0000313" key="2">
    <source>
        <dbReference type="Proteomes" id="UP000076574"/>
    </source>
</evidence>